<organism evidence="4 5">
    <name type="scientific">Pseudolycoriella hygida</name>
    <dbReference type="NCBI Taxonomy" id="35572"/>
    <lineage>
        <taxon>Eukaryota</taxon>
        <taxon>Metazoa</taxon>
        <taxon>Ecdysozoa</taxon>
        <taxon>Arthropoda</taxon>
        <taxon>Hexapoda</taxon>
        <taxon>Insecta</taxon>
        <taxon>Pterygota</taxon>
        <taxon>Neoptera</taxon>
        <taxon>Endopterygota</taxon>
        <taxon>Diptera</taxon>
        <taxon>Nematocera</taxon>
        <taxon>Sciaroidea</taxon>
        <taxon>Sciaridae</taxon>
        <taxon>Pseudolycoriella</taxon>
    </lineage>
</organism>
<dbReference type="InterPro" id="IPR011613">
    <property type="entry name" value="GH15-like"/>
</dbReference>
<evidence type="ECO:0000256" key="1">
    <source>
        <dbReference type="RuleBase" id="RU364123"/>
    </source>
</evidence>
<gene>
    <name evidence="4" type="ORF">Bhyg_01040</name>
    <name evidence="3" type="ORF">Bhyg_17402</name>
</gene>
<comment type="similarity">
    <text evidence="1">Belongs to the phosphorylase b kinase regulatory chain family.</text>
</comment>
<keyword evidence="1" id="KW-0449">Lipoprotein</keyword>
<dbReference type="EMBL" id="WJQU01000001">
    <property type="protein sequence ID" value="KAJ6645831.1"/>
    <property type="molecule type" value="Genomic_DNA"/>
</dbReference>
<feature type="domain" description="GH15-like" evidence="2">
    <location>
        <begin position="25"/>
        <end position="73"/>
    </location>
</feature>
<comment type="function">
    <text evidence="1">Phosphorylase b kinase catalyzes the phosphorylation of serine in certain substrates, including troponin I.</text>
</comment>
<keyword evidence="1" id="KW-0636">Prenylation</keyword>
<dbReference type="GO" id="GO:0005886">
    <property type="term" value="C:plasma membrane"/>
    <property type="evidence" value="ECO:0007669"/>
    <property type="project" value="UniProtKB-SubCell"/>
</dbReference>
<protein>
    <recommendedName>
        <fullName evidence="1">Phosphorylase b kinase regulatory subunit</fullName>
    </recommendedName>
</protein>
<keyword evidence="1" id="KW-1003">Cell membrane</keyword>
<evidence type="ECO:0000313" key="5">
    <source>
        <dbReference type="Proteomes" id="UP001151699"/>
    </source>
</evidence>
<dbReference type="InterPro" id="IPR008734">
    <property type="entry name" value="PHK_A/B_su"/>
</dbReference>
<comment type="subcellular location">
    <subcellularLocation>
        <location evidence="1">Cell membrane</location>
        <topology evidence="1">Lipid-anchor</topology>
        <orientation evidence="1">Cytoplasmic side</orientation>
    </subcellularLocation>
</comment>
<sequence length="83" mass="9536">MRQNSIDDVHLDQFLKISNYEDTVKQLDIYYGIVKRQLLKYQSPISGLFPVLSTDTQVGSVRDSVYCAAAVWDESMMTVENRT</sequence>
<dbReference type="GO" id="GO:0005964">
    <property type="term" value="C:phosphorylase kinase complex"/>
    <property type="evidence" value="ECO:0007669"/>
    <property type="project" value="TreeGrafter"/>
</dbReference>
<dbReference type="OrthoDB" id="5971574at2759"/>
<proteinExistence type="inferred from homology"/>
<name>A0A9Q0NA42_9DIPT</name>
<dbReference type="PANTHER" id="PTHR10749">
    <property type="entry name" value="PHOSPHORYLASE B KINASE REGULATORY SUBUNIT"/>
    <property type="match status" value="1"/>
</dbReference>
<comment type="caution">
    <text evidence="4">The sequence shown here is derived from an EMBL/GenBank/DDBJ whole genome shotgun (WGS) entry which is preliminary data.</text>
</comment>
<evidence type="ECO:0000313" key="3">
    <source>
        <dbReference type="EMBL" id="KAJ6632945.1"/>
    </source>
</evidence>
<evidence type="ECO:0000313" key="4">
    <source>
        <dbReference type="EMBL" id="KAJ6645831.1"/>
    </source>
</evidence>
<keyword evidence="1" id="KW-0112">Calmodulin-binding</keyword>
<dbReference type="PANTHER" id="PTHR10749:SF8">
    <property type="entry name" value="PHOSPHORYLASE B KINASE REGULATORY SUBUNIT BETA"/>
    <property type="match status" value="1"/>
</dbReference>
<reference evidence="4" key="1">
    <citation type="submission" date="2022-07" db="EMBL/GenBank/DDBJ databases">
        <authorList>
            <person name="Trinca V."/>
            <person name="Uliana J.V.C."/>
            <person name="Torres T.T."/>
            <person name="Ward R.J."/>
            <person name="Monesi N."/>
        </authorList>
    </citation>
    <scope>NUCLEOTIDE SEQUENCE</scope>
    <source>
        <strain evidence="4">HSMRA1968</strain>
        <tissue evidence="4">Whole embryos</tissue>
    </source>
</reference>
<feature type="non-terminal residue" evidence="4">
    <location>
        <position position="1"/>
    </location>
</feature>
<dbReference type="GO" id="GO:0005977">
    <property type="term" value="P:glycogen metabolic process"/>
    <property type="evidence" value="ECO:0007669"/>
    <property type="project" value="UniProtKB-KW"/>
</dbReference>
<keyword evidence="5" id="KW-1185">Reference proteome</keyword>
<dbReference type="Proteomes" id="UP001151699">
    <property type="component" value="Chromosome A"/>
</dbReference>
<evidence type="ECO:0000259" key="2">
    <source>
        <dbReference type="Pfam" id="PF00723"/>
    </source>
</evidence>
<keyword evidence="1" id="KW-0321">Glycogen metabolism</keyword>
<comment type="pathway">
    <text evidence="1">Glycan biosynthesis; glycogen metabolism.</text>
</comment>
<keyword evidence="1" id="KW-0472">Membrane</keyword>
<accession>A0A9Q0NA42</accession>
<dbReference type="AlphaFoldDB" id="A0A9Q0NA42"/>
<dbReference type="GO" id="GO:0005516">
    <property type="term" value="F:calmodulin binding"/>
    <property type="evidence" value="ECO:0007669"/>
    <property type="project" value="UniProtKB-KW"/>
</dbReference>
<keyword evidence="1" id="KW-0119">Carbohydrate metabolism</keyword>
<dbReference type="Pfam" id="PF00723">
    <property type="entry name" value="Glyco_hydro_15"/>
    <property type="match status" value="1"/>
</dbReference>
<dbReference type="EMBL" id="WJQU01002377">
    <property type="protein sequence ID" value="KAJ6632945.1"/>
    <property type="molecule type" value="Genomic_DNA"/>
</dbReference>